<evidence type="ECO:0000313" key="2">
    <source>
        <dbReference type="EMBL" id="VAV99422.1"/>
    </source>
</evidence>
<proteinExistence type="predicted"/>
<protein>
    <recommendedName>
        <fullName evidence="1">Glutamate-ammonia ligase adenylyltransferase repeated domain-containing protein</fullName>
    </recommendedName>
</protein>
<feature type="domain" description="Glutamate-ammonia ligase adenylyltransferase repeated" evidence="1">
    <location>
        <begin position="366"/>
        <end position="417"/>
    </location>
</feature>
<gene>
    <name evidence="2" type="ORF">MNBD_ALPHA05-1498</name>
</gene>
<dbReference type="GO" id="GO:0008882">
    <property type="term" value="F:[glutamate-ammonia-ligase] adenylyltransferase activity"/>
    <property type="evidence" value="ECO:0007669"/>
    <property type="project" value="InterPro"/>
</dbReference>
<dbReference type="SUPFAM" id="SSF81301">
    <property type="entry name" value="Nucleotidyltransferase"/>
    <property type="match status" value="1"/>
</dbReference>
<dbReference type="AlphaFoldDB" id="A0A3B0S6B3"/>
<dbReference type="InterPro" id="IPR005190">
    <property type="entry name" value="GlnE_rpt_dom"/>
</dbReference>
<dbReference type="GO" id="GO:0005829">
    <property type="term" value="C:cytosol"/>
    <property type="evidence" value="ECO:0007669"/>
    <property type="project" value="TreeGrafter"/>
</dbReference>
<dbReference type="PANTHER" id="PTHR30621:SF0">
    <property type="entry name" value="BIFUNCTIONAL GLUTAMINE SYNTHETASE ADENYLYLTRANSFERASE_ADENYLYL-REMOVING ENZYME"/>
    <property type="match status" value="1"/>
</dbReference>
<organism evidence="2">
    <name type="scientific">hydrothermal vent metagenome</name>
    <dbReference type="NCBI Taxonomy" id="652676"/>
    <lineage>
        <taxon>unclassified sequences</taxon>
        <taxon>metagenomes</taxon>
        <taxon>ecological metagenomes</taxon>
    </lineage>
</organism>
<evidence type="ECO:0000259" key="1">
    <source>
        <dbReference type="Pfam" id="PF03710"/>
    </source>
</evidence>
<sequence>FRTASARGVFETAAKSRAISPDAMRRLVAGEELSNLVVSRTQMMKGVATSEVVREDEQAALAALCGFVAYDALAAALDGARIDAENTLRRMMNGPQREVEKYKSADDDQDADKLEDLGFLNGESLSASVDKWAKHAASQGGDARFSAHAPGLLTAFGETQKPNQAVQLFDRLVANAGQEADVFSLVGEHAPQRDPLVNAIGCFSGAIEPLTHSAEQVGVFFEDAGAQTPQSGEEWLGRFTPPSAKGATSLDALAGWRRETIARIALSAASGATSFDAAAEALEDIHIRTLVDAFEIARNSAPKPEASAARKIALHVFDGAGSHLPGAASHLGFIADDAGEAGEAFVKTYLEMLRGFGEGVFAIAPDTSHRPSGVTGPLAPSLEAFKSYVQSEAVAYDQIMLARGRVIAGDEKITEAAREALRGAVSGARRADMLFRDLDRARAQRMRRERAASDWDLDRLEGGRLDVELVISTLIYRHAPAHPFVQETRADEALRAMARSDLLPDETALALISARQFWTRLQVVRQLAQWSDPVREPVRPRFGELIARAAGVEKFDQVRPLMRGYADDVSRLYAQLVLNRPSLSVVAQAAG</sequence>
<dbReference type="Pfam" id="PF03710">
    <property type="entry name" value="GlnE"/>
    <property type="match status" value="1"/>
</dbReference>
<name>A0A3B0S6B3_9ZZZZ</name>
<dbReference type="InterPro" id="IPR023057">
    <property type="entry name" value="GlnE"/>
</dbReference>
<feature type="non-terminal residue" evidence="2">
    <location>
        <position position="1"/>
    </location>
</feature>
<dbReference type="EMBL" id="UOEH01000275">
    <property type="protein sequence ID" value="VAV99422.1"/>
    <property type="molecule type" value="Genomic_DNA"/>
</dbReference>
<dbReference type="GO" id="GO:0000820">
    <property type="term" value="P:regulation of glutamine family amino acid metabolic process"/>
    <property type="evidence" value="ECO:0007669"/>
    <property type="project" value="TreeGrafter"/>
</dbReference>
<accession>A0A3B0S6B3</accession>
<dbReference type="Gene3D" id="1.20.120.330">
    <property type="entry name" value="Nucleotidyltransferases domain 2"/>
    <property type="match status" value="1"/>
</dbReference>
<reference evidence="2" key="1">
    <citation type="submission" date="2018-06" db="EMBL/GenBank/DDBJ databases">
        <authorList>
            <person name="Zhirakovskaya E."/>
        </authorList>
    </citation>
    <scope>NUCLEOTIDE SEQUENCE</scope>
</reference>
<dbReference type="PANTHER" id="PTHR30621">
    <property type="entry name" value="GLUTAMINE SYNTHETASE ADENYLYLTRANSFERASE"/>
    <property type="match status" value="1"/>
</dbReference>
<dbReference type="SUPFAM" id="SSF81593">
    <property type="entry name" value="Nucleotidyltransferase substrate binding subunit/domain"/>
    <property type="match status" value="1"/>
</dbReference>
<dbReference type="Gene3D" id="3.30.460.10">
    <property type="entry name" value="Beta Polymerase, domain 2"/>
    <property type="match status" value="1"/>
</dbReference>
<dbReference type="InterPro" id="IPR043519">
    <property type="entry name" value="NT_sf"/>
</dbReference>